<comment type="caution">
    <text evidence="14">The sequence shown here is derived from an EMBL/GenBank/DDBJ whole genome shotgun (WGS) entry which is preliminary data.</text>
</comment>
<reference evidence="14 15" key="1">
    <citation type="submission" date="2015-11" db="EMBL/GenBank/DDBJ databases">
        <title>Draft genome sequences of new species of the genus Lactobacillus isolated from orchardgrass silage.</title>
        <authorList>
            <person name="Tohno M."/>
            <person name="Tanizawa Y."/>
            <person name="Arita M."/>
        </authorList>
    </citation>
    <scope>NUCLEOTIDE SEQUENCE [LARGE SCALE GENOMIC DNA]</scope>
    <source>
        <strain evidence="14 15">IWT30</strain>
    </source>
</reference>
<evidence type="ECO:0000256" key="1">
    <source>
        <dbReference type="ARBA" id="ARBA00001946"/>
    </source>
</evidence>
<sequence length="306" mass="35174">MKKVLAIIGPTAVGKTALSLELAKKFHGEIISGDSMQVYRSLDIGTAKIMPAERENIPHYLIDIRNIDERYSVADFVKESRQLIDQISERGLPMIVGGTGFYLKALLYDMNLGGDHFEQSERVRNKWHEYALFHGQQALWNQLNAIDPAAAQKIPVANERRVVRALEVYERTGTLFSQQQITLKPRYDAFVVGLNTDRGKVYERINQRVDQMLSMGLVDEARRLYEAGGDQWQSGKGIGYRELFPFFKGQISKNTAVEKIKQDTRHYAKRQLTWFRHQLPVHWYDIIADFSVKNDIGIAVSEWLEK</sequence>
<dbReference type="PANTHER" id="PTHR11088">
    <property type="entry name" value="TRNA DIMETHYLALLYLTRANSFERASE"/>
    <property type="match status" value="1"/>
</dbReference>
<dbReference type="OrthoDB" id="9776390at2"/>
<comment type="catalytic activity">
    <reaction evidence="9 10 11">
        <text>adenosine(37) in tRNA + dimethylallyl diphosphate = N(6)-dimethylallyladenosine(37) in tRNA + diphosphate</text>
        <dbReference type="Rhea" id="RHEA:26482"/>
        <dbReference type="Rhea" id="RHEA-COMP:10162"/>
        <dbReference type="Rhea" id="RHEA-COMP:10375"/>
        <dbReference type="ChEBI" id="CHEBI:33019"/>
        <dbReference type="ChEBI" id="CHEBI:57623"/>
        <dbReference type="ChEBI" id="CHEBI:74411"/>
        <dbReference type="ChEBI" id="CHEBI:74415"/>
        <dbReference type="EC" id="2.5.1.75"/>
    </reaction>
</comment>
<dbReference type="EC" id="2.5.1.75" evidence="10"/>
<accession>A0A1Z5I9P9</accession>
<dbReference type="Pfam" id="PF01715">
    <property type="entry name" value="IPPT"/>
    <property type="match status" value="1"/>
</dbReference>
<feature type="binding site" evidence="10">
    <location>
        <begin position="9"/>
        <end position="16"/>
    </location>
    <ligand>
        <name>ATP</name>
        <dbReference type="ChEBI" id="CHEBI:30616"/>
    </ligand>
</feature>
<evidence type="ECO:0000256" key="7">
    <source>
        <dbReference type="ARBA" id="ARBA00022840"/>
    </source>
</evidence>
<dbReference type="Proteomes" id="UP000198374">
    <property type="component" value="Unassembled WGS sequence"/>
</dbReference>
<comment type="similarity">
    <text evidence="3 10 13">Belongs to the IPP transferase family.</text>
</comment>
<evidence type="ECO:0000313" key="15">
    <source>
        <dbReference type="Proteomes" id="UP000198374"/>
    </source>
</evidence>
<dbReference type="NCBIfam" id="TIGR00174">
    <property type="entry name" value="miaA"/>
    <property type="match status" value="1"/>
</dbReference>
<feature type="site" description="Interaction with substrate tRNA" evidence="10">
    <location>
        <position position="99"/>
    </location>
</feature>
<evidence type="ECO:0000256" key="9">
    <source>
        <dbReference type="ARBA" id="ARBA00049563"/>
    </source>
</evidence>
<evidence type="ECO:0000313" key="14">
    <source>
        <dbReference type="EMBL" id="GAW98341.1"/>
    </source>
</evidence>
<evidence type="ECO:0000256" key="10">
    <source>
        <dbReference type="HAMAP-Rule" id="MF_00185"/>
    </source>
</evidence>
<dbReference type="InterPro" id="IPR018022">
    <property type="entry name" value="IPT"/>
</dbReference>
<comment type="cofactor">
    <cofactor evidence="1 10">
        <name>Mg(2+)</name>
        <dbReference type="ChEBI" id="CHEBI:18420"/>
    </cofactor>
</comment>
<keyword evidence="7 10" id="KW-0067">ATP-binding</keyword>
<dbReference type="Gene3D" id="1.10.20.140">
    <property type="match status" value="1"/>
</dbReference>
<evidence type="ECO:0000256" key="8">
    <source>
        <dbReference type="ARBA" id="ARBA00022842"/>
    </source>
</evidence>
<keyword evidence="5 10" id="KW-0819">tRNA processing</keyword>
<evidence type="ECO:0000256" key="3">
    <source>
        <dbReference type="ARBA" id="ARBA00005842"/>
    </source>
</evidence>
<organism evidence="14 15">
    <name type="scientific">Secundilactobacillus mixtipabuli</name>
    <dbReference type="NCBI Taxonomy" id="1435342"/>
    <lineage>
        <taxon>Bacteria</taxon>
        <taxon>Bacillati</taxon>
        <taxon>Bacillota</taxon>
        <taxon>Bacilli</taxon>
        <taxon>Lactobacillales</taxon>
        <taxon>Lactobacillaceae</taxon>
        <taxon>Secundilactobacillus</taxon>
    </lineage>
</organism>
<dbReference type="HAMAP" id="MF_00185">
    <property type="entry name" value="IPP_trans"/>
    <property type="match status" value="1"/>
</dbReference>
<evidence type="ECO:0000256" key="4">
    <source>
        <dbReference type="ARBA" id="ARBA00022679"/>
    </source>
</evidence>
<feature type="site" description="Interaction with substrate tRNA" evidence="10">
    <location>
        <position position="124"/>
    </location>
</feature>
<feature type="region of interest" description="Interaction with substrate tRNA" evidence="10">
    <location>
        <begin position="34"/>
        <end position="37"/>
    </location>
</feature>
<comment type="subunit">
    <text evidence="10">Monomer.</text>
</comment>
<dbReference type="GO" id="GO:0052381">
    <property type="term" value="F:tRNA dimethylallyltransferase activity"/>
    <property type="evidence" value="ECO:0007669"/>
    <property type="project" value="UniProtKB-UniRule"/>
</dbReference>
<dbReference type="InterPro" id="IPR027417">
    <property type="entry name" value="P-loop_NTPase"/>
</dbReference>
<keyword evidence="8 10" id="KW-0460">Magnesium</keyword>
<protein>
    <recommendedName>
        <fullName evidence="10">tRNA dimethylallyltransferase</fullName>
        <ecNumber evidence="10">2.5.1.75</ecNumber>
    </recommendedName>
    <alternativeName>
        <fullName evidence="10">Dimethylallyl diphosphate:tRNA dimethylallyltransferase</fullName>
        <shortName evidence="10">DMAPP:tRNA dimethylallyltransferase</shortName>
        <shortName evidence="10">DMATase</shortName>
    </alternativeName>
    <alternativeName>
        <fullName evidence="10">Isopentenyl-diphosphate:tRNA isopentenyltransferase</fullName>
        <shortName evidence="10">IPP transferase</shortName>
        <shortName evidence="10">IPPT</shortName>
        <shortName evidence="10">IPTase</shortName>
    </alternativeName>
</protein>
<dbReference type="SUPFAM" id="SSF52540">
    <property type="entry name" value="P-loop containing nucleoside triphosphate hydrolases"/>
    <property type="match status" value="1"/>
</dbReference>
<dbReference type="RefSeq" id="WP_089108179.1">
    <property type="nucleotide sequence ID" value="NZ_BCMF01000002.1"/>
</dbReference>
<dbReference type="GO" id="GO:0005524">
    <property type="term" value="F:ATP binding"/>
    <property type="evidence" value="ECO:0007669"/>
    <property type="project" value="UniProtKB-UniRule"/>
</dbReference>
<name>A0A1Z5I9P9_9LACO</name>
<dbReference type="EMBL" id="BCMF01000002">
    <property type="protein sequence ID" value="GAW98341.1"/>
    <property type="molecule type" value="Genomic_DNA"/>
</dbReference>
<dbReference type="Gene3D" id="3.40.50.300">
    <property type="entry name" value="P-loop containing nucleotide triphosphate hydrolases"/>
    <property type="match status" value="1"/>
</dbReference>
<feature type="binding site" evidence="10">
    <location>
        <begin position="11"/>
        <end position="16"/>
    </location>
    <ligand>
        <name>substrate</name>
    </ligand>
</feature>
<dbReference type="PANTHER" id="PTHR11088:SF60">
    <property type="entry name" value="TRNA DIMETHYLALLYLTRANSFERASE"/>
    <property type="match status" value="1"/>
</dbReference>
<keyword evidence="4 10" id="KW-0808">Transferase</keyword>
<evidence type="ECO:0000256" key="6">
    <source>
        <dbReference type="ARBA" id="ARBA00022741"/>
    </source>
</evidence>
<evidence type="ECO:0000256" key="2">
    <source>
        <dbReference type="ARBA" id="ARBA00003213"/>
    </source>
</evidence>
<evidence type="ECO:0000256" key="11">
    <source>
        <dbReference type="RuleBase" id="RU003783"/>
    </source>
</evidence>
<proteinExistence type="inferred from homology"/>
<dbReference type="GO" id="GO:0006400">
    <property type="term" value="P:tRNA modification"/>
    <property type="evidence" value="ECO:0007669"/>
    <property type="project" value="TreeGrafter"/>
</dbReference>
<keyword evidence="15" id="KW-1185">Reference proteome</keyword>
<gene>
    <name evidence="10 14" type="primary">miaA</name>
    <name evidence="14" type="ORF">IWT30_00286</name>
</gene>
<evidence type="ECO:0000256" key="12">
    <source>
        <dbReference type="RuleBase" id="RU003784"/>
    </source>
</evidence>
<dbReference type="InterPro" id="IPR039657">
    <property type="entry name" value="Dimethylallyltransferase"/>
</dbReference>
<evidence type="ECO:0000256" key="13">
    <source>
        <dbReference type="RuleBase" id="RU003785"/>
    </source>
</evidence>
<comment type="function">
    <text evidence="2 10 12">Catalyzes the transfer of a dimethylallyl group onto the adenine at position 37 in tRNAs that read codons beginning with uridine, leading to the formation of N6-(dimethylallyl)adenosine (i(6)A).</text>
</comment>
<keyword evidence="6 10" id="KW-0547">Nucleotide-binding</keyword>
<evidence type="ECO:0000256" key="5">
    <source>
        <dbReference type="ARBA" id="ARBA00022694"/>
    </source>
</evidence>
<dbReference type="AlphaFoldDB" id="A0A1Z5I9P9"/>
<comment type="caution">
    <text evidence="10">Lacks conserved residue(s) required for the propagation of feature annotation.</text>
</comment>